<reference evidence="1" key="1">
    <citation type="submission" date="2023-10" db="EMBL/GenBank/DDBJ databases">
        <authorList>
            <person name="Noh H."/>
        </authorList>
    </citation>
    <scope>NUCLEOTIDE SEQUENCE</scope>
    <source>
        <strain evidence="1">DUCC4014</strain>
    </source>
</reference>
<dbReference type="Proteomes" id="UP000827549">
    <property type="component" value="Chromosome 7"/>
</dbReference>
<evidence type="ECO:0000313" key="1">
    <source>
        <dbReference type="EMBL" id="WOO86113.1"/>
    </source>
</evidence>
<proteinExistence type="predicted"/>
<organism evidence="1 2">
    <name type="scientific">Vanrija pseudolonga</name>
    <dbReference type="NCBI Taxonomy" id="143232"/>
    <lineage>
        <taxon>Eukaryota</taxon>
        <taxon>Fungi</taxon>
        <taxon>Dikarya</taxon>
        <taxon>Basidiomycota</taxon>
        <taxon>Agaricomycotina</taxon>
        <taxon>Tremellomycetes</taxon>
        <taxon>Trichosporonales</taxon>
        <taxon>Trichosporonaceae</taxon>
        <taxon>Vanrija</taxon>
    </lineage>
</organism>
<gene>
    <name evidence="1" type="ORF">LOC62_07G009602</name>
</gene>
<evidence type="ECO:0000313" key="2">
    <source>
        <dbReference type="Proteomes" id="UP000827549"/>
    </source>
</evidence>
<dbReference type="GeneID" id="87812763"/>
<accession>A0AAF1BUI2</accession>
<dbReference type="AlphaFoldDB" id="A0AAF1BUI2"/>
<dbReference type="EMBL" id="CP086720">
    <property type="protein sequence ID" value="WOO86113.1"/>
    <property type="molecule type" value="Genomic_DNA"/>
</dbReference>
<keyword evidence="2" id="KW-1185">Reference proteome</keyword>
<dbReference type="RefSeq" id="XP_062632139.1">
    <property type="nucleotide sequence ID" value="XM_062776155.1"/>
</dbReference>
<name>A0AAF1BUI2_9TREE</name>
<protein>
    <submittedName>
        <fullName evidence="1">Uncharacterized protein</fullName>
    </submittedName>
</protein>
<sequence>MHDTQRDMSRVAVAALVDASPSKLGAEDKAAVGLGLQFRAIAPCPFESKGSALLANGAMPDGPGWNGTCPSGADLAARSSVDNQLGLW</sequence>